<dbReference type="EMBL" id="BARU01012890">
    <property type="protein sequence ID" value="GAH31727.1"/>
    <property type="molecule type" value="Genomic_DNA"/>
</dbReference>
<reference evidence="4" key="1">
    <citation type="journal article" date="2014" name="Front. Microbiol.">
        <title>High frequency of phylogenetically diverse reductive dehalogenase-homologous genes in deep subseafloor sedimentary metagenomes.</title>
        <authorList>
            <person name="Kawai M."/>
            <person name="Futagami T."/>
            <person name="Toyoda A."/>
            <person name="Takaki Y."/>
            <person name="Nishi S."/>
            <person name="Hori S."/>
            <person name="Arai W."/>
            <person name="Tsubouchi T."/>
            <person name="Morono Y."/>
            <person name="Uchiyama I."/>
            <person name="Ito T."/>
            <person name="Fujiyama A."/>
            <person name="Inagaki F."/>
            <person name="Takami H."/>
        </authorList>
    </citation>
    <scope>NUCLEOTIDE SEQUENCE</scope>
    <source>
        <strain evidence="4">Expedition CK06-06</strain>
    </source>
</reference>
<sequence length="150" mass="16919">EQLVEDGEALPVYLPPIEAPITPGEYKYPLTLINGHSRFRTHSMFANVQSLLDLNPEPIVDINPIDAKKRNIANNDIVTVFNDRARTTLKARINPGVKPGVLDITEGWWIGQFKEGSLNHLTHDTINPVQDKVYEPNMHMNDVAVEVEKK</sequence>
<gene>
    <name evidence="4" type="ORF">S03H2_23554</name>
</gene>
<dbReference type="InterPro" id="IPR050612">
    <property type="entry name" value="Prok_Mopterin_Oxidored"/>
</dbReference>
<feature type="non-terminal residue" evidence="4">
    <location>
        <position position="1"/>
    </location>
</feature>
<dbReference type="PANTHER" id="PTHR43742">
    <property type="entry name" value="TRIMETHYLAMINE-N-OXIDE REDUCTASE"/>
    <property type="match status" value="1"/>
</dbReference>
<dbReference type="InterPro" id="IPR009010">
    <property type="entry name" value="Asp_de-COase-like_dom_sf"/>
</dbReference>
<dbReference type="SUPFAM" id="SSF50692">
    <property type="entry name" value="ADC-like"/>
    <property type="match status" value="1"/>
</dbReference>
<proteinExistence type="predicted"/>
<dbReference type="AlphaFoldDB" id="X1EGJ5"/>
<dbReference type="GO" id="GO:0016491">
    <property type="term" value="F:oxidoreductase activity"/>
    <property type="evidence" value="ECO:0007669"/>
    <property type="project" value="InterPro"/>
</dbReference>
<accession>X1EGJ5</accession>
<dbReference type="GO" id="GO:0043546">
    <property type="term" value="F:molybdopterin cofactor binding"/>
    <property type="evidence" value="ECO:0007669"/>
    <property type="project" value="InterPro"/>
</dbReference>
<name>X1EGJ5_9ZZZZ</name>
<keyword evidence="2" id="KW-0411">Iron-sulfur</keyword>
<dbReference type="PANTHER" id="PTHR43742:SF6">
    <property type="entry name" value="OXIDOREDUCTASE YYAE-RELATED"/>
    <property type="match status" value="1"/>
</dbReference>
<keyword evidence="1" id="KW-0408">Iron</keyword>
<dbReference type="Pfam" id="PF01568">
    <property type="entry name" value="Molydop_binding"/>
    <property type="match status" value="1"/>
</dbReference>
<keyword evidence="2" id="KW-0479">Metal-binding</keyword>
<evidence type="ECO:0000313" key="4">
    <source>
        <dbReference type="EMBL" id="GAH31727.1"/>
    </source>
</evidence>
<evidence type="ECO:0000256" key="2">
    <source>
        <dbReference type="ARBA" id="ARBA00023014"/>
    </source>
</evidence>
<evidence type="ECO:0000259" key="3">
    <source>
        <dbReference type="Pfam" id="PF01568"/>
    </source>
</evidence>
<dbReference type="InterPro" id="IPR006657">
    <property type="entry name" value="MoPterin_dinucl-bd_dom"/>
</dbReference>
<organism evidence="4">
    <name type="scientific">marine sediment metagenome</name>
    <dbReference type="NCBI Taxonomy" id="412755"/>
    <lineage>
        <taxon>unclassified sequences</taxon>
        <taxon>metagenomes</taxon>
        <taxon>ecological metagenomes</taxon>
    </lineage>
</organism>
<comment type="caution">
    <text evidence="4">The sequence shown here is derived from an EMBL/GenBank/DDBJ whole genome shotgun (WGS) entry which is preliminary data.</text>
</comment>
<evidence type="ECO:0000256" key="1">
    <source>
        <dbReference type="ARBA" id="ARBA00023004"/>
    </source>
</evidence>
<feature type="domain" description="Molybdopterin dinucleotide-binding" evidence="3">
    <location>
        <begin position="30"/>
        <end position="130"/>
    </location>
</feature>
<dbReference type="Gene3D" id="2.40.40.20">
    <property type="match status" value="1"/>
</dbReference>
<dbReference type="GO" id="GO:0051536">
    <property type="term" value="F:iron-sulfur cluster binding"/>
    <property type="evidence" value="ECO:0007669"/>
    <property type="project" value="UniProtKB-KW"/>
</dbReference>
<protein>
    <recommendedName>
        <fullName evidence="3">Molybdopterin dinucleotide-binding domain-containing protein</fullName>
    </recommendedName>
</protein>